<sequence length="199" mass="22548">MARKIYPPHGKVFERPIRLTREGRKQVGATKEIKAYVGGFRARGLKGLKLAQAIIKDVLSFRKVALNSTEAKANWARRSAEEIIKSRTVYLNKGLVMVGCTDRAIAMAASLRAAGFRVAFVRADCHTYLKLWQNNKLWIVNTLPTQTYGIREISEKDKKHENDRWAANAIGEGPSLAQIGIKGHREFFKFRDRSGKKKH</sequence>
<evidence type="ECO:0000313" key="1">
    <source>
        <dbReference type="EMBL" id="MBN2066839.1"/>
    </source>
</evidence>
<comment type="caution">
    <text evidence="1">The sequence shown here is derived from an EMBL/GenBank/DDBJ whole genome shotgun (WGS) entry which is preliminary data.</text>
</comment>
<dbReference type="Proteomes" id="UP000809243">
    <property type="component" value="Unassembled WGS sequence"/>
</dbReference>
<organism evidence="1 2">
    <name type="scientific">Candidatus Iainarchaeum sp</name>
    <dbReference type="NCBI Taxonomy" id="3101447"/>
    <lineage>
        <taxon>Archaea</taxon>
        <taxon>Candidatus Iainarchaeota</taxon>
        <taxon>Candidatus Iainarchaeia</taxon>
        <taxon>Candidatus Iainarchaeales</taxon>
        <taxon>Candidatus Iainarchaeaceae</taxon>
        <taxon>Candidatus Iainarchaeum</taxon>
    </lineage>
</organism>
<protein>
    <submittedName>
        <fullName evidence="1">Uncharacterized protein</fullName>
    </submittedName>
</protein>
<dbReference type="EMBL" id="JAFGDB010000001">
    <property type="protein sequence ID" value="MBN2066839.1"/>
    <property type="molecule type" value="Genomic_DNA"/>
</dbReference>
<evidence type="ECO:0000313" key="2">
    <source>
        <dbReference type="Proteomes" id="UP000809243"/>
    </source>
</evidence>
<proteinExistence type="predicted"/>
<reference evidence="1" key="1">
    <citation type="submission" date="2021-01" db="EMBL/GenBank/DDBJ databases">
        <title>Active Sulfur Cycling in an Early Earth Analoge.</title>
        <authorList>
            <person name="Hahn C.R."/>
            <person name="Youssef N.H."/>
            <person name="Elshahed M."/>
        </authorList>
    </citation>
    <scope>NUCLEOTIDE SEQUENCE</scope>
    <source>
        <strain evidence="1">Zod_Metabat.1151</strain>
    </source>
</reference>
<dbReference type="AlphaFoldDB" id="A0A938YTF6"/>
<accession>A0A938YTF6</accession>
<gene>
    <name evidence="1" type="ORF">JW744_00030</name>
</gene>
<name>A0A938YTF6_9ARCH</name>